<dbReference type="GO" id="GO:0006538">
    <property type="term" value="P:L-glutamate catabolic process"/>
    <property type="evidence" value="ECO:0007669"/>
    <property type="project" value="InterPro"/>
</dbReference>
<dbReference type="Pfam" id="PF21079">
    <property type="entry name" value="GDH_HM2"/>
    <property type="match status" value="1"/>
</dbReference>
<dbReference type="EMBL" id="QWEZ01000001">
    <property type="protein sequence ID" value="RRJ84850.1"/>
    <property type="molecule type" value="Genomic_DNA"/>
</dbReference>
<dbReference type="InterPro" id="IPR049059">
    <property type="entry name" value="NAD_Glu_DH_HM1"/>
</dbReference>
<dbReference type="InterPro" id="IPR049056">
    <property type="entry name" value="NAD_Glu_DH_HM3"/>
</dbReference>
<keyword evidence="8" id="KW-1185">Reference proteome</keyword>
<dbReference type="InterPro" id="IPR049062">
    <property type="entry name" value="NAD_Glu_DH_ACT2"/>
</dbReference>
<dbReference type="InterPro" id="IPR007780">
    <property type="entry name" value="NAD_Glu_DH_bac"/>
</dbReference>
<name>A0A3P3VQF3_9GAMM</name>
<dbReference type="GO" id="GO:0004352">
    <property type="term" value="F:glutamate dehydrogenase (NAD+) activity"/>
    <property type="evidence" value="ECO:0007669"/>
    <property type="project" value="InterPro"/>
</dbReference>
<evidence type="ECO:0000313" key="8">
    <source>
        <dbReference type="Proteomes" id="UP000280792"/>
    </source>
</evidence>
<feature type="domain" description="NAD-glutamate dehydrogenase N-terminal ACT1" evidence="4">
    <location>
        <begin position="35"/>
        <end position="175"/>
    </location>
</feature>
<dbReference type="InterPro" id="IPR048381">
    <property type="entry name" value="GDH_C"/>
</dbReference>
<dbReference type="InterPro" id="IPR028971">
    <property type="entry name" value="NAD-GDH_cat"/>
</dbReference>
<sequence>MGQFSAENKQEYMDKLVAEVRKHVPDKQAEMVEHFVRQFFSVVGFEDLLSFSKSDIVGSTLSFWKLYQSKPADQPRIEVFNPVYEHHGWHSTHTVVQIFLSDSPFIVDSVRMRLNELGSTIHFLQNKVMGVQRSAAGGLREVMASGQGGSREALIYLEIDRLASDDELDSLKQSLMLVLQDVSLVVSSFAAVSQEVEALIQRLEKETREDSAETQAFLRWLLDNNFTFLGFEVLDIDAEADPDCLTLQPAKRLGLFTSSAYSDYSKRLSKHCYDADNREILSFSKSPVRSSVHRPAYPDCILVRLCDREGQLRQEARILGLYTSPVYTESPDHIPYLREKVHCVEAQSGLDRASHHGKELKQILDTFPRDELFQTPTRALFETVSEILQIQERRQIKLFIRIDRTRQFASCLIYVPRDVYSTSFREASQEILERGLNAQDSEFTTYFSESVLCRVQFNLRLDPEVETSFNRELLLSEIVQVSRSWEDELSSAVLEVKGEVSGNRILARYGTGFPASYKERFVPRTAVVDIDHLDSLGEDNPLTMSFYQSLDEQEGHLHFKVYHYGYTLPLSDLIPMLENLGLKVIGEFPYVIKRLASERIWIHDFVLDYGARAVDLMKVNRIFQDAFLQTWLGNAENDRFNRLVLAAQLSWREVAMLRGYARYLKQIRFGLGQSYIADTLASHVEITRTIVELFSVRFDPDLERSQEQRQEQQRLLEERVVKALDEVSVLNEDRILRRYLDLIKATLRTNFYQQGESGDPKSYISFKFAPRQIPQIPLPAPLFEIFVYSPRVEGVHLRGGKVARGGLRWSDRQEDFRTEVLGLVKAQQVKNAVIVPVGAKGGFFAKCLPDSSDREAFLAEGIASYRTFIRALLDITDNLVDGSVVHPPRVTRYDEDDPYLVVAADKGTATFSDIANELAAEYGFWLGDAFASGGSAGYDHKKMGITARGAWVSVQRHFRERGIDVQKESISVVGIGDMAGDVFGNGMLLSQKLAMVAAFNHLHIFIDPEPDVEASWKERKRLFDLPRSSWEDYNRALISKGGGVFSRAAKSIPISPQMQSRFGITEMRMTPTELITALLKSPVDLVWNGGIGTYVKSSRESHADVGDKANDALRVNGDELACRVIGEGGNLGATQLGRVEYCLHGGASNTDFIDNAGGVDCSDHEVNIKILLNGVVSNGDMTPKQRNVMLGKMTGEVAELVLENNYRQVQAISLAQSQARVRMDEYRRFIAHLEAEGKLNRAIEYLPDDEGLSERLAAGQGLTRPELSLLISYSKADLKEQLLASGVPDDPYLAKEANTAFPRTLVKKYGSLIESHRLRREIVSTQIANHMINMMGITFAHKLSQSTGASPAEIARAYVVARDVFGMAGYFEQIEQLDHKVSSQVQHEMMGELIQLTQRATRWFIRIKRNDLVVQEAVAHYGPKVSEFIALFSKLLNDKQRTLWEQGLEALVAVGVPKSLAGVVAGKRFLSASLSITQAADQTGQPLDSVARLFFALGDRLDINWFAQELGNLDASNQWQSMARESIRDELNWQLRALTVAILKGANAKLEVEQQLEGWLSQNAALVRRWDAMLTDLRSQGSCELAMFTVANRELVDLVQSSHS</sequence>
<proteinExistence type="predicted"/>
<evidence type="ECO:0000259" key="3">
    <source>
        <dbReference type="Pfam" id="PF21074"/>
    </source>
</evidence>
<evidence type="ECO:0000259" key="5">
    <source>
        <dbReference type="Pfam" id="PF21076"/>
    </source>
</evidence>
<evidence type="ECO:0000256" key="1">
    <source>
        <dbReference type="ARBA" id="ARBA00023002"/>
    </source>
</evidence>
<dbReference type="InterPro" id="IPR049058">
    <property type="entry name" value="NAD_Glu_DH_HM2"/>
</dbReference>
<keyword evidence="1" id="KW-0560">Oxidoreductase</keyword>
<reference evidence="7 8" key="1">
    <citation type="submission" date="2018-08" db="EMBL/GenBank/DDBJ databases">
        <authorList>
            <person name="Khan S.A."/>
        </authorList>
    </citation>
    <scope>NUCLEOTIDE SEQUENCE [LARGE SCALE GENOMIC DNA]</scope>
    <source>
        <strain evidence="7 8">GTF-13</strain>
    </source>
</reference>
<dbReference type="PANTHER" id="PTHR43403:SF1">
    <property type="entry name" value="NAD-SPECIFIC GLUTAMATE DEHYDROGENASE"/>
    <property type="match status" value="1"/>
</dbReference>
<dbReference type="SUPFAM" id="SSF51735">
    <property type="entry name" value="NAD(P)-binding Rossmann-fold domains"/>
    <property type="match status" value="1"/>
</dbReference>
<protein>
    <submittedName>
        <fullName evidence="7">NAD-glutamate dehydrogenase</fullName>
    </submittedName>
</protein>
<dbReference type="Gene3D" id="3.40.50.720">
    <property type="entry name" value="NAD(P)-binding Rossmann-like Domain"/>
    <property type="match status" value="1"/>
</dbReference>
<reference evidence="7 8" key="2">
    <citation type="submission" date="2018-12" db="EMBL/GenBank/DDBJ databases">
        <title>Simiduia agarivorans gen. nov., sp. nov., a marine, agarolytic bacterium isolated from shallow coastal water from Keelung, Taiwan.</title>
        <authorList>
            <person name="Shieh W.Y."/>
        </authorList>
    </citation>
    <scope>NUCLEOTIDE SEQUENCE [LARGE SCALE GENOMIC DNA]</scope>
    <source>
        <strain evidence="7 8">GTF-13</strain>
    </source>
</reference>
<dbReference type="InterPro" id="IPR036291">
    <property type="entry name" value="NAD(P)-bd_dom_sf"/>
</dbReference>
<dbReference type="Pfam" id="PF21074">
    <property type="entry name" value="GDH_C"/>
    <property type="match status" value="1"/>
</dbReference>
<dbReference type="Pfam" id="PF21075">
    <property type="entry name" value="GDH_ACT1"/>
    <property type="match status" value="1"/>
</dbReference>
<feature type="domain" description="NAD-specific glutamate dehydrogenase C-terminal" evidence="3">
    <location>
        <begin position="1259"/>
        <end position="1596"/>
    </location>
</feature>
<evidence type="ECO:0000259" key="4">
    <source>
        <dbReference type="Pfam" id="PF21075"/>
    </source>
</evidence>
<dbReference type="PANTHER" id="PTHR43403">
    <property type="entry name" value="NAD-SPECIFIC GLUTAMATE DEHYDROGENASE"/>
    <property type="match status" value="1"/>
</dbReference>
<dbReference type="GO" id="GO:0004069">
    <property type="term" value="F:L-aspartate:2-oxoglutarate aminotransferase activity"/>
    <property type="evidence" value="ECO:0007669"/>
    <property type="project" value="InterPro"/>
</dbReference>
<evidence type="ECO:0000259" key="6">
    <source>
        <dbReference type="Pfam" id="PF21077"/>
    </source>
</evidence>
<dbReference type="Pfam" id="PF05088">
    <property type="entry name" value="Bac_GDH_CD"/>
    <property type="match status" value="1"/>
</dbReference>
<dbReference type="Pfam" id="PF21077">
    <property type="entry name" value="GDH_ACT3"/>
    <property type="match status" value="1"/>
</dbReference>
<dbReference type="InterPro" id="IPR049064">
    <property type="entry name" value="NAD_Glu_DH_ACT3"/>
</dbReference>
<dbReference type="InterPro" id="IPR024727">
    <property type="entry name" value="NAD_Glu_DH_N_ACT1"/>
</dbReference>
<feature type="domain" description="NAD-glutamate dehydrogenase catalytic" evidence="2">
    <location>
        <begin position="720"/>
        <end position="1214"/>
    </location>
</feature>
<feature type="domain" description="NAD-glutamate dehydrogenase ACT3" evidence="6">
    <location>
        <begin position="542"/>
        <end position="616"/>
    </location>
</feature>
<dbReference type="Pfam" id="PF21073">
    <property type="entry name" value="GDH_HM1"/>
    <property type="match status" value="1"/>
</dbReference>
<dbReference type="PIRSF" id="PIRSF036761">
    <property type="entry name" value="GDH_Mll4104"/>
    <property type="match status" value="1"/>
</dbReference>
<dbReference type="SUPFAM" id="SSF53223">
    <property type="entry name" value="Aminoacid dehydrogenase-like, N-terminal domain"/>
    <property type="match status" value="1"/>
</dbReference>
<dbReference type="RefSeq" id="WP_125015282.1">
    <property type="nucleotide sequence ID" value="NZ_QWEZ01000001.1"/>
</dbReference>
<dbReference type="InterPro" id="IPR046346">
    <property type="entry name" value="Aminoacid_DH-like_N_sf"/>
</dbReference>
<gene>
    <name evidence="7" type="ORF">D0544_07110</name>
</gene>
<organism evidence="7 8">
    <name type="scientific">Aestuariirhabdus litorea</name>
    <dbReference type="NCBI Taxonomy" id="2528527"/>
    <lineage>
        <taxon>Bacteria</taxon>
        <taxon>Pseudomonadati</taxon>
        <taxon>Pseudomonadota</taxon>
        <taxon>Gammaproteobacteria</taxon>
        <taxon>Oceanospirillales</taxon>
        <taxon>Aestuariirhabdaceae</taxon>
        <taxon>Aestuariirhabdus</taxon>
    </lineage>
</organism>
<dbReference type="Proteomes" id="UP000280792">
    <property type="component" value="Unassembled WGS sequence"/>
</dbReference>
<accession>A0A3P3VQF3</accession>
<dbReference type="Pfam" id="PF21078">
    <property type="entry name" value="GDH_HM3"/>
    <property type="match status" value="1"/>
</dbReference>
<comment type="caution">
    <text evidence="7">The sequence shown here is derived from an EMBL/GenBank/DDBJ whole genome shotgun (WGS) entry which is preliminary data.</text>
</comment>
<feature type="domain" description="NAD-glutamate dehydrogenase ACT2" evidence="5">
    <location>
        <begin position="397"/>
        <end position="486"/>
    </location>
</feature>
<evidence type="ECO:0000313" key="7">
    <source>
        <dbReference type="EMBL" id="RRJ84850.1"/>
    </source>
</evidence>
<dbReference type="Pfam" id="PF21076">
    <property type="entry name" value="GDH_ACT2"/>
    <property type="match status" value="1"/>
</dbReference>
<evidence type="ECO:0000259" key="2">
    <source>
        <dbReference type="Pfam" id="PF05088"/>
    </source>
</evidence>